<dbReference type="GO" id="GO:0016491">
    <property type="term" value="F:oxidoreductase activity"/>
    <property type="evidence" value="ECO:0007669"/>
    <property type="project" value="UniProtKB-KW"/>
</dbReference>
<keyword evidence="3" id="KW-0520">NAD</keyword>
<dbReference type="PANTHER" id="PTHR43103:SF5">
    <property type="entry name" value="4-EPIMERASE, PUTATIVE (AFU_ORTHOLOGUE AFUA_7G00360)-RELATED"/>
    <property type="match status" value="1"/>
</dbReference>
<keyword evidence="2" id="KW-0560">Oxidoreductase</keyword>
<gene>
    <name evidence="5" type="ORF">SAMN05216559_1764</name>
</gene>
<dbReference type="STRING" id="767519.SAMN05216559_1764"/>
<dbReference type="AlphaFoldDB" id="A0A1I6L0P8"/>
<evidence type="ECO:0000256" key="2">
    <source>
        <dbReference type="ARBA" id="ARBA00023002"/>
    </source>
</evidence>
<evidence type="ECO:0000313" key="5">
    <source>
        <dbReference type="EMBL" id="SFR97037.1"/>
    </source>
</evidence>
<proteinExistence type="inferred from homology"/>
<reference evidence="5 6" key="1">
    <citation type="submission" date="2016-10" db="EMBL/GenBank/DDBJ databases">
        <authorList>
            <person name="de Groot N.N."/>
        </authorList>
    </citation>
    <scope>NUCLEOTIDE SEQUENCE [LARGE SCALE GENOMIC DNA]</scope>
    <source>
        <strain evidence="5 6">CGMCC 1.10457</strain>
    </source>
</reference>
<comment type="similarity">
    <text evidence="1">Belongs to the NAD(P)-dependent epimerase/dehydratase family.</text>
</comment>
<dbReference type="PANTHER" id="PTHR43103">
    <property type="entry name" value="NUCLEOSIDE-DIPHOSPHATE-SUGAR EPIMERASE"/>
    <property type="match status" value="1"/>
</dbReference>
<dbReference type="InterPro" id="IPR036291">
    <property type="entry name" value="NAD(P)-bd_dom_sf"/>
</dbReference>
<evidence type="ECO:0000259" key="4">
    <source>
        <dbReference type="Pfam" id="PF01370"/>
    </source>
</evidence>
<evidence type="ECO:0000256" key="1">
    <source>
        <dbReference type="ARBA" id="ARBA00007637"/>
    </source>
</evidence>
<dbReference type="OrthoDB" id="200501at2157"/>
<accession>A0A1I6L0P8</accession>
<dbReference type="EMBL" id="FOZK01000002">
    <property type="protein sequence ID" value="SFR97037.1"/>
    <property type="molecule type" value="Genomic_DNA"/>
</dbReference>
<sequence>MPLSTIAVTGGNGKIGRAILAHLNDHEYETVNIARGKQREEVSDTYITTDLLDAGETYGALAKADADAVIHMGTIPDPYGNPDFRTYESNVMSATHVLEASESLGLESCCLASSINVMGAEHQQRDPQVEYLPIDADHPRTPDDSYGIAKHAMEVTAAGFGRRPTCETTIATLRYPWVPNEEEVVEYFAEPDRSMETLRDDDPWSNEQVMFSYVHIDDACAIARKAVEADYVGHESFWAVAGDTTADEATEDVVDEFYPDAEIRQPLEGHETLFDLSKADELLDWAPERSWRDY</sequence>
<dbReference type="InterPro" id="IPR001509">
    <property type="entry name" value="Epimerase_deHydtase"/>
</dbReference>
<keyword evidence="6" id="KW-1185">Reference proteome</keyword>
<dbReference type="RefSeq" id="WP_089815981.1">
    <property type="nucleotide sequence ID" value="NZ_FOZK01000002.1"/>
</dbReference>
<evidence type="ECO:0000256" key="3">
    <source>
        <dbReference type="ARBA" id="ARBA00023027"/>
    </source>
</evidence>
<feature type="domain" description="NAD-dependent epimerase/dehydratase" evidence="4">
    <location>
        <begin position="6"/>
        <end position="229"/>
    </location>
</feature>
<organism evidence="5 6">
    <name type="scientific">Halomicrobium zhouii</name>
    <dbReference type="NCBI Taxonomy" id="767519"/>
    <lineage>
        <taxon>Archaea</taxon>
        <taxon>Methanobacteriati</taxon>
        <taxon>Methanobacteriota</taxon>
        <taxon>Stenosarchaea group</taxon>
        <taxon>Halobacteria</taxon>
        <taxon>Halobacteriales</taxon>
        <taxon>Haloarculaceae</taxon>
        <taxon>Halomicrobium</taxon>
    </lineage>
</organism>
<dbReference type="Gene3D" id="3.40.50.720">
    <property type="entry name" value="NAD(P)-binding Rossmann-like Domain"/>
    <property type="match status" value="1"/>
</dbReference>
<dbReference type="SUPFAM" id="SSF51735">
    <property type="entry name" value="NAD(P)-binding Rossmann-fold domains"/>
    <property type="match status" value="1"/>
</dbReference>
<dbReference type="Proteomes" id="UP000199062">
    <property type="component" value="Unassembled WGS sequence"/>
</dbReference>
<evidence type="ECO:0000313" key="6">
    <source>
        <dbReference type="Proteomes" id="UP000199062"/>
    </source>
</evidence>
<protein>
    <submittedName>
        <fullName evidence="5">Nucleoside-diphosphate-sugar epimerase</fullName>
    </submittedName>
</protein>
<name>A0A1I6L0P8_9EURY</name>
<dbReference type="Pfam" id="PF01370">
    <property type="entry name" value="Epimerase"/>
    <property type="match status" value="1"/>
</dbReference>